<gene>
    <name evidence="6 9" type="primary">map</name>
    <name evidence="9" type="ORF">ENJ61_08215</name>
</gene>
<evidence type="ECO:0000313" key="9">
    <source>
        <dbReference type="EMBL" id="HHJ64873.1"/>
    </source>
</evidence>
<feature type="binding site" evidence="6">
    <location>
        <position position="244"/>
    </location>
    <ligand>
        <name>a divalent metal cation</name>
        <dbReference type="ChEBI" id="CHEBI:60240"/>
        <label>2</label>
        <note>catalytic</note>
    </ligand>
</feature>
<dbReference type="PANTHER" id="PTHR43330:SF27">
    <property type="entry name" value="METHIONINE AMINOPEPTIDASE"/>
    <property type="match status" value="1"/>
</dbReference>
<accession>A0A7C5Q409</accession>
<comment type="subunit">
    <text evidence="6">Monomer.</text>
</comment>
<evidence type="ECO:0000256" key="5">
    <source>
        <dbReference type="ARBA" id="ARBA00022801"/>
    </source>
</evidence>
<dbReference type="GO" id="GO:0046872">
    <property type="term" value="F:metal ion binding"/>
    <property type="evidence" value="ECO:0007669"/>
    <property type="project" value="UniProtKB-UniRule"/>
</dbReference>
<evidence type="ECO:0000256" key="3">
    <source>
        <dbReference type="ARBA" id="ARBA00022670"/>
    </source>
</evidence>
<dbReference type="InterPro" id="IPR002467">
    <property type="entry name" value="Pept_M24A_MAP1"/>
</dbReference>
<reference evidence="9" key="1">
    <citation type="journal article" date="2020" name="mSystems">
        <title>Genome- and Community-Level Interaction Insights into Carbon Utilization and Element Cycling Functions of Hydrothermarchaeota in Hydrothermal Sediment.</title>
        <authorList>
            <person name="Zhou Z."/>
            <person name="Liu Y."/>
            <person name="Xu W."/>
            <person name="Pan J."/>
            <person name="Luo Z.H."/>
            <person name="Li M."/>
        </authorList>
    </citation>
    <scope>NUCLEOTIDE SEQUENCE [LARGE SCALE GENOMIC DNA]</scope>
    <source>
        <strain evidence="9">HyVt-501</strain>
    </source>
</reference>
<feature type="binding site" evidence="6">
    <location>
        <position position="244"/>
    </location>
    <ligand>
        <name>a divalent metal cation</name>
        <dbReference type="ChEBI" id="CHEBI:60240"/>
        <label>1</label>
    </ligand>
</feature>
<proteinExistence type="inferred from homology"/>
<dbReference type="InterPro" id="IPR036005">
    <property type="entry name" value="Creatinase/aminopeptidase-like"/>
</dbReference>
<dbReference type="InterPro" id="IPR001714">
    <property type="entry name" value="Pept_M24_MAP"/>
</dbReference>
<dbReference type="AlphaFoldDB" id="A0A7C5Q409"/>
<keyword evidence="5 6" id="KW-0378">Hydrolase</keyword>
<dbReference type="Gene3D" id="3.90.230.10">
    <property type="entry name" value="Creatinase/methionine aminopeptidase superfamily"/>
    <property type="match status" value="1"/>
</dbReference>
<feature type="binding site" evidence="6">
    <location>
        <position position="213"/>
    </location>
    <ligand>
        <name>a divalent metal cation</name>
        <dbReference type="ChEBI" id="CHEBI:60240"/>
        <label>2</label>
        <note>catalytic</note>
    </ligand>
</feature>
<dbReference type="EC" id="3.4.11.18" evidence="6 7"/>
<feature type="binding site" evidence="6">
    <location>
        <position position="115"/>
    </location>
    <ligand>
        <name>a divalent metal cation</name>
        <dbReference type="ChEBI" id="CHEBI:60240"/>
        <label>2</label>
        <note>catalytic</note>
    </ligand>
</feature>
<dbReference type="SUPFAM" id="SSF55920">
    <property type="entry name" value="Creatinase/aminopeptidase"/>
    <property type="match status" value="1"/>
</dbReference>
<dbReference type="InterPro" id="IPR000994">
    <property type="entry name" value="Pept_M24"/>
</dbReference>
<dbReference type="GO" id="GO:0005829">
    <property type="term" value="C:cytosol"/>
    <property type="evidence" value="ECO:0007669"/>
    <property type="project" value="TreeGrafter"/>
</dbReference>
<comment type="function">
    <text evidence="1 6">Removes the N-terminal methionine from nascent proteins. The N-terminal methionine is often cleaved when the second residue in the primary sequence is small and uncharged (Met-Ala-, Cys, Gly, Pro, Ser, Thr, or Val). Requires deformylation of the N(alpha)-formylated initiator methionine before it can be hydrolyzed.</text>
</comment>
<dbReference type="Pfam" id="PF00557">
    <property type="entry name" value="Peptidase_M24"/>
    <property type="match status" value="1"/>
</dbReference>
<feature type="binding site" evidence="6">
    <location>
        <position position="178"/>
    </location>
    <ligand>
        <name>a divalent metal cation</name>
        <dbReference type="ChEBI" id="CHEBI:60240"/>
        <label>2</label>
        <note>catalytic</note>
    </ligand>
</feature>
<feature type="binding site" evidence="6">
    <location>
        <position position="86"/>
    </location>
    <ligand>
        <name>substrate</name>
    </ligand>
</feature>
<dbReference type="CDD" id="cd01086">
    <property type="entry name" value="MetAP1"/>
    <property type="match status" value="1"/>
</dbReference>
<evidence type="ECO:0000256" key="7">
    <source>
        <dbReference type="RuleBase" id="RU003653"/>
    </source>
</evidence>
<dbReference type="PANTHER" id="PTHR43330">
    <property type="entry name" value="METHIONINE AMINOPEPTIDASE"/>
    <property type="match status" value="1"/>
</dbReference>
<feature type="binding site" evidence="6">
    <location>
        <position position="115"/>
    </location>
    <ligand>
        <name>a divalent metal cation</name>
        <dbReference type="ChEBI" id="CHEBI:60240"/>
        <label>1</label>
    </ligand>
</feature>
<dbReference type="Proteomes" id="UP000885792">
    <property type="component" value="Unassembled WGS sequence"/>
</dbReference>
<dbReference type="GO" id="GO:0004239">
    <property type="term" value="F:initiator methionyl aminopeptidase activity"/>
    <property type="evidence" value="ECO:0007669"/>
    <property type="project" value="UniProtKB-UniRule"/>
</dbReference>
<dbReference type="GO" id="GO:0070006">
    <property type="term" value="F:metalloaminopeptidase activity"/>
    <property type="evidence" value="ECO:0007669"/>
    <property type="project" value="UniProtKB-UniRule"/>
</dbReference>
<comment type="cofactor">
    <cofactor evidence="6">
        <name>Co(2+)</name>
        <dbReference type="ChEBI" id="CHEBI:48828"/>
    </cofactor>
    <cofactor evidence="6">
        <name>Zn(2+)</name>
        <dbReference type="ChEBI" id="CHEBI:29105"/>
    </cofactor>
    <cofactor evidence="6">
        <name>Mn(2+)</name>
        <dbReference type="ChEBI" id="CHEBI:29035"/>
    </cofactor>
    <cofactor evidence="6">
        <name>Fe(2+)</name>
        <dbReference type="ChEBI" id="CHEBI:29033"/>
    </cofactor>
    <text evidence="6">Binds 2 divalent metal cations per subunit. Has a high-affinity and a low affinity metal-binding site. The true nature of the physiological cofactor is under debate. The enzyme is active with cobalt, zinc, manganese or divalent iron ions. Most likely, methionine aminopeptidases function as mononuclear Fe(2+)-metalloproteases under physiological conditions, and the catalytically relevant metal-binding site has been assigned to the histidine-containing high-affinity site.</text>
</comment>
<dbReference type="NCBIfam" id="TIGR00500">
    <property type="entry name" value="met_pdase_I"/>
    <property type="match status" value="1"/>
</dbReference>
<dbReference type="HAMAP" id="MF_01974">
    <property type="entry name" value="MetAP_1"/>
    <property type="match status" value="1"/>
</dbReference>
<dbReference type="PRINTS" id="PR00599">
    <property type="entry name" value="MAPEPTIDASE"/>
</dbReference>
<comment type="similarity">
    <text evidence="6">Belongs to the peptidase M24A family. Methionine aminopeptidase type 1 subfamily.</text>
</comment>
<evidence type="ECO:0000259" key="8">
    <source>
        <dbReference type="Pfam" id="PF00557"/>
    </source>
</evidence>
<protein>
    <recommendedName>
        <fullName evidence="6 7">Methionine aminopeptidase</fullName>
        <shortName evidence="6">MAP</shortName>
        <shortName evidence="6">MetAP</shortName>
        <ecNumber evidence="6 7">3.4.11.18</ecNumber>
    </recommendedName>
    <alternativeName>
        <fullName evidence="6">Peptidase M</fullName>
    </alternativeName>
</protein>
<keyword evidence="2 6" id="KW-0031">Aminopeptidase</keyword>
<organism evidence="9">
    <name type="scientific">Aquifex aeolicus</name>
    <dbReference type="NCBI Taxonomy" id="63363"/>
    <lineage>
        <taxon>Bacteria</taxon>
        <taxon>Pseudomonadati</taxon>
        <taxon>Aquificota</taxon>
        <taxon>Aquificia</taxon>
        <taxon>Aquificales</taxon>
        <taxon>Aquificaceae</taxon>
        <taxon>Aquifex</taxon>
    </lineage>
</organism>
<keyword evidence="3 6" id="KW-0645">Protease</keyword>
<name>A0A7C5Q409_AQUAO</name>
<dbReference type="EMBL" id="DRNB01000303">
    <property type="protein sequence ID" value="HHJ64873.1"/>
    <property type="molecule type" value="Genomic_DNA"/>
</dbReference>
<comment type="catalytic activity">
    <reaction evidence="6 7">
        <text>Release of N-terminal amino acids, preferentially methionine, from peptides and arylamides.</text>
        <dbReference type="EC" id="3.4.11.18"/>
    </reaction>
</comment>
<feature type="binding site" evidence="6">
    <location>
        <position position="185"/>
    </location>
    <ligand>
        <name>substrate</name>
    </ligand>
</feature>
<feature type="domain" description="Peptidase M24" evidence="8">
    <location>
        <begin position="14"/>
        <end position="251"/>
    </location>
</feature>
<evidence type="ECO:0000256" key="2">
    <source>
        <dbReference type="ARBA" id="ARBA00022438"/>
    </source>
</evidence>
<sequence length="260" mass="28411">MRKGIELYSFKEIEKIRTACRIVAEVLQAVAENIKPGVSTWDIEMIAREEAKKRGARPAFLNYRPPFSNVSYPAATCISINEEVVHGLPRREKIVEEGDLVSVDFGAIIDGYAGDSAITVAVGETGEEKRRLLTATKLALERAVEKATAGNWLSDVVEAIHGTAEEFKVFPVLKYGGHGIGRKIHEEPFVPNNRKDLGGKDIKLKQGMVIAIEPMFALGTEETVQDGDGWTVKTKDGSPAAHFEHTVAVTKNGALVLTEI</sequence>
<keyword evidence="4 6" id="KW-0479">Metal-binding</keyword>
<feature type="binding site" evidence="6">
    <location>
        <position position="104"/>
    </location>
    <ligand>
        <name>a divalent metal cation</name>
        <dbReference type="ChEBI" id="CHEBI:60240"/>
        <label>1</label>
    </ligand>
</feature>
<evidence type="ECO:0000256" key="1">
    <source>
        <dbReference type="ARBA" id="ARBA00002521"/>
    </source>
</evidence>
<comment type="caution">
    <text evidence="9">The sequence shown here is derived from an EMBL/GenBank/DDBJ whole genome shotgun (WGS) entry which is preliminary data.</text>
</comment>
<dbReference type="GO" id="GO:0006508">
    <property type="term" value="P:proteolysis"/>
    <property type="evidence" value="ECO:0007669"/>
    <property type="project" value="UniProtKB-KW"/>
</dbReference>
<evidence type="ECO:0000256" key="4">
    <source>
        <dbReference type="ARBA" id="ARBA00022723"/>
    </source>
</evidence>
<evidence type="ECO:0000256" key="6">
    <source>
        <dbReference type="HAMAP-Rule" id="MF_01974"/>
    </source>
</evidence>